<dbReference type="PRINTS" id="PR01217">
    <property type="entry name" value="PRICHEXTENSN"/>
</dbReference>
<keyword evidence="3" id="KW-0732">Signal</keyword>
<accession>S3ZBX4</accession>
<feature type="transmembrane region" description="Helical" evidence="2">
    <location>
        <begin position="287"/>
        <end position="307"/>
    </location>
</feature>
<evidence type="ECO:0000256" key="2">
    <source>
        <dbReference type="SAM" id="Phobius"/>
    </source>
</evidence>
<evidence type="ECO:0000313" key="4">
    <source>
        <dbReference type="EMBL" id="EPH40099.1"/>
    </source>
</evidence>
<feature type="region of interest" description="Disordered" evidence="1">
    <location>
        <begin position="29"/>
        <end position="103"/>
    </location>
</feature>
<feature type="compositionally biased region" description="Low complexity" evidence="1">
    <location>
        <begin position="29"/>
        <end position="43"/>
    </location>
</feature>
<feature type="region of interest" description="Disordered" evidence="1">
    <location>
        <begin position="151"/>
        <end position="176"/>
    </location>
</feature>
<evidence type="ECO:0000256" key="3">
    <source>
        <dbReference type="SAM" id="SignalP"/>
    </source>
</evidence>
<dbReference type="OrthoDB" id="4232827at2"/>
<feature type="compositionally biased region" description="Acidic residues" evidence="1">
    <location>
        <begin position="49"/>
        <end position="73"/>
    </location>
</feature>
<protein>
    <recommendedName>
        <fullName evidence="6">Gram-positive cocci surface proteins LPxTG domain-containing protein</fullName>
    </recommendedName>
</protein>
<organism evidence="4 5">
    <name type="scientific">Streptomyces aurantiacus JA 4570</name>
    <dbReference type="NCBI Taxonomy" id="1286094"/>
    <lineage>
        <taxon>Bacteria</taxon>
        <taxon>Bacillati</taxon>
        <taxon>Actinomycetota</taxon>
        <taxon>Actinomycetes</taxon>
        <taxon>Kitasatosporales</taxon>
        <taxon>Streptomycetaceae</taxon>
        <taxon>Streptomyces</taxon>
        <taxon>Streptomyces aurantiacus group</taxon>
    </lineage>
</organism>
<dbReference type="AlphaFoldDB" id="S3ZBX4"/>
<dbReference type="RefSeq" id="WP_016644955.1">
    <property type="nucleotide sequence ID" value="NZ_AOPZ01000448.1"/>
</dbReference>
<dbReference type="Proteomes" id="UP000014629">
    <property type="component" value="Unassembled WGS sequence"/>
</dbReference>
<keyword evidence="2" id="KW-0812">Transmembrane</keyword>
<proteinExistence type="predicted"/>
<evidence type="ECO:0000313" key="5">
    <source>
        <dbReference type="Proteomes" id="UP000014629"/>
    </source>
</evidence>
<feature type="compositionally biased region" description="Pro residues" evidence="1">
    <location>
        <begin position="161"/>
        <end position="173"/>
    </location>
</feature>
<dbReference type="EMBL" id="AOPZ01000448">
    <property type="protein sequence ID" value="EPH40099.1"/>
    <property type="molecule type" value="Genomic_DNA"/>
</dbReference>
<keyword evidence="5" id="KW-1185">Reference proteome</keyword>
<dbReference type="PATRIC" id="fig|1286094.4.peg.6757"/>
<evidence type="ECO:0008006" key="6">
    <source>
        <dbReference type="Google" id="ProtNLM"/>
    </source>
</evidence>
<sequence>MRATRRTFRTAAIATGAIAALAVPTTAAFADAPSTPQPQVANPDPAPNPDDEVTPPPTPDDEVTPPPTPDDEVTPTPNPDDKTEPDKPVGGWESKGTVPLGDGWSAKVDVNASARSAKAQIFLKGAAKGSLEAYIKPASTRIDGCTFTLSADGGITKTGRPTPPKPQPKPKPQPAKKRVFVREYKNLGKSGFDAKVYKTKAGYEADMIAKSPGGGKKIVWDTLKQRGNKAAYGQHNGAHFVLNPDGTMKGWVERGSGKPGHVSTVVPRGGVKAGAENVAPPSHDAPLVAAGGGMAALGAAGMGFSMYRRKQS</sequence>
<comment type="caution">
    <text evidence="4">The sequence shown here is derived from an EMBL/GenBank/DDBJ whole genome shotgun (WGS) entry which is preliminary data.</text>
</comment>
<dbReference type="InterPro" id="IPR006311">
    <property type="entry name" value="TAT_signal"/>
</dbReference>
<gene>
    <name evidence="4" type="ORF">STRAU_6836</name>
</gene>
<name>S3ZBX4_9ACTN</name>
<dbReference type="PROSITE" id="PS51318">
    <property type="entry name" value="TAT"/>
    <property type="match status" value="1"/>
</dbReference>
<evidence type="ECO:0000256" key="1">
    <source>
        <dbReference type="SAM" id="MobiDB-lite"/>
    </source>
</evidence>
<keyword evidence="2" id="KW-0472">Membrane</keyword>
<feature type="chain" id="PRO_5004524969" description="Gram-positive cocci surface proteins LPxTG domain-containing protein" evidence="3">
    <location>
        <begin position="31"/>
        <end position="312"/>
    </location>
</feature>
<keyword evidence="2" id="KW-1133">Transmembrane helix</keyword>
<feature type="signal peptide" evidence="3">
    <location>
        <begin position="1"/>
        <end position="30"/>
    </location>
</feature>
<reference evidence="4 5" key="1">
    <citation type="submission" date="2013-02" db="EMBL/GenBank/DDBJ databases">
        <title>Draft Genome Sequence of Streptomyces aurantiacus, Which Produces Setomimycin.</title>
        <authorList>
            <person name="Gruening B.A."/>
            <person name="Praeg A."/>
            <person name="Erxleben A."/>
            <person name="Guenther S."/>
            <person name="Mueller M."/>
        </authorList>
    </citation>
    <scope>NUCLEOTIDE SEQUENCE [LARGE SCALE GENOMIC DNA]</scope>
    <source>
        <strain evidence="4 5">JA 4570</strain>
    </source>
</reference>